<dbReference type="AlphaFoldDB" id="A0AAD4HJA8"/>
<organism evidence="4 5">
    <name type="scientific">Suillus fuscotomentosus</name>
    <dbReference type="NCBI Taxonomy" id="1912939"/>
    <lineage>
        <taxon>Eukaryota</taxon>
        <taxon>Fungi</taxon>
        <taxon>Dikarya</taxon>
        <taxon>Basidiomycota</taxon>
        <taxon>Agaricomycotina</taxon>
        <taxon>Agaricomycetes</taxon>
        <taxon>Agaricomycetidae</taxon>
        <taxon>Boletales</taxon>
        <taxon>Suillineae</taxon>
        <taxon>Suillaceae</taxon>
        <taxon>Suillus</taxon>
    </lineage>
</organism>
<dbReference type="PANTHER" id="PTHR22762:SF133">
    <property type="entry name" value="P-TYPE DOMAIN-CONTAINING PROTEIN"/>
    <property type="match status" value="1"/>
</dbReference>
<dbReference type="Proteomes" id="UP001195769">
    <property type="component" value="Unassembled WGS sequence"/>
</dbReference>
<comment type="caution">
    <text evidence="4">The sequence shown here is derived from an EMBL/GenBank/DDBJ whole genome shotgun (WGS) entry which is preliminary data.</text>
</comment>
<accession>A0AAD4HJA8</accession>
<sequence length="428" mass="48808">MLEIFFLLAHYADAEVLQTVDDPEDLEAHLMVDLMRAKCEVFRAEKLLADCMVQEHEVTASLFRIRATTLGKKLDATDDELGRMQITCKNNNLIVPTCHPDEPNIYRMHRITMENIKNRADFMFSFISQRYTCVRDYRVNSTHYHQKRQFHSSALISDSVPISNILGSTHKKAEKADYCSNIQLIMDQAALNSLLDPALKDQLELHRHLKDEIKIHKISHSKSKKQSTGYKDNALTEREFTLQIAVCTGDYLSAFVSFYRNHNTYATLPQEPYRWASVANASRIAIAARYSLLPYWYTLFANSPMADLLPVRALSWEFPNEPELFTVDRCLAFGTAYVDDGTTFLPGPSQRLTFQAAPTRLRKLEMITVPGVQKYTLVSLQGLPVKGMYFWAIGQIAQCVIEVMEASSRLDDFAHSCCKDRISSAPQP</sequence>
<feature type="domain" description="Glycoside hydrolase family 31 TIM barrel" evidence="3">
    <location>
        <begin position="252"/>
        <end position="299"/>
    </location>
</feature>
<dbReference type="GO" id="GO:0004553">
    <property type="term" value="F:hydrolase activity, hydrolyzing O-glycosyl compounds"/>
    <property type="evidence" value="ECO:0007669"/>
    <property type="project" value="InterPro"/>
</dbReference>
<evidence type="ECO:0000256" key="1">
    <source>
        <dbReference type="ARBA" id="ARBA00007806"/>
    </source>
</evidence>
<keyword evidence="5" id="KW-1185">Reference proteome</keyword>
<dbReference type="GeneID" id="64671432"/>
<protein>
    <submittedName>
        <fullName evidence="4">Glycosyl hydrolases family 31-domain-containing protein</fullName>
    </submittedName>
</protein>
<reference evidence="4" key="1">
    <citation type="journal article" date="2020" name="New Phytol.">
        <title>Comparative genomics reveals dynamic genome evolution in host specialist ectomycorrhizal fungi.</title>
        <authorList>
            <person name="Lofgren L.A."/>
            <person name="Nguyen N.H."/>
            <person name="Vilgalys R."/>
            <person name="Ruytinx J."/>
            <person name="Liao H.L."/>
            <person name="Branco S."/>
            <person name="Kuo A."/>
            <person name="LaButti K."/>
            <person name="Lipzen A."/>
            <person name="Andreopoulos W."/>
            <person name="Pangilinan J."/>
            <person name="Riley R."/>
            <person name="Hundley H."/>
            <person name="Na H."/>
            <person name="Barry K."/>
            <person name="Grigoriev I.V."/>
            <person name="Stajich J.E."/>
            <person name="Kennedy P.G."/>
        </authorList>
    </citation>
    <scope>NUCLEOTIDE SEQUENCE</scope>
    <source>
        <strain evidence="4">FC203</strain>
    </source>
</reference>
<dbReference type="PANTHER" id="PTHR22762">
    <property type="entry name" value="ALPHA-GLUCOSIDASE"/>
    <property type="match status" value="1"/>
</dbReference>
<evidence type="ECO:0000259" key="3">
    <source>
        <dbReference type="Pfam" id="PF01055"/>
    </source>
</evidence>
<dbReference type="Pfam" id="PF01055">
    <property type="entry name" value="Glyco_hydro_31_2nd"/>
    <property type="match status" value="1"/>
</dbReference>
<dbReference type="InterPro" id="IPR017853">
    <property type="entry name" value="GH"/>
</dbReference>
<evidence type="ECO:0000256" key="2">
    <source>
        <dbReference type="RuleBase" id="RU361185"/>
    </source>
</evidence>
<dbReference type="Gene3D" id="3.20.20.80">
    <property type="entry name" value="Glycosidases"/>
    <property type="match status" value="1"/>
</dbReference>
<dbReference type="RefSeq" id="XP_041224269.1">
    <property type="nucleotide sequence ID" value="XM_041377134.1"/>
</dbReference>
<gene>
    <name evidence="4" type="ORF">F5891DRAFT_981606</name>
</gene>
<proteinExistence type="inferred from homology"/>
<evidence type="ECO:0000313" key="5">
    <source>
        <dbReference type="Proteomes" id="UP001195769"/>
    </source>
</evidence>
<dbReference type="SUPFAM" id="SSF51445">
    <property type="entry name" value="(Trans)glycosidases"/>
    <property type="match status" value="1"/>
</dbReference>
<dbReference type="InterPro" id="IPR000322">
    <property type="entry name" value="Glyco_hydro_31_TIM"/>
</dbReference>
<keyword evidence="2 4" id="KW-0378">Hydrolase</keyword>
<keyword evidence="2" id="KW-0326">Glycosidase</keyword>
<comment type="similarity">
    <text evidence="1 2">Belongs to the glycosyl hydrolase 31 family.</text>
</comment>
<dbReference type="EMBL" id="JABBWK010000037">
    <property type="protein sequence ID" value="KAG1898693.1"/>
    <property type="molecule type" value="Genomic_DNA"/>
</dbReference>
<dbReference type="GO" id="GO:0005975">
    <property type="term" value="P:carbohydrate metabolic process"/>
    <property type="evidence" value="ECO:0007669"/>
    <property type="project" value="InterPro"/>
</dbReference>
<name>A0AAD4HJA8_9AGAM</name>
<evidence type="ECO:0000313" key="4">
    <source>
        <dbReference type="EMBL" id="KAG1898693.1"/>
    </source>
</evidence>